<dbReference type="EMBL" id="RCOS01000116">
    <property type="protein sequence ID" value="RSN73429.1"/>
    <property type="molecule type" value="Genomic_DNA"/>
</dbReference>
<evidence type="ECO:0000313" key="1">
    <source>
        <dbReference type="EMBL" id="RSN73429.1"/>
    </source>
</evidence>
<sequence>MFKRVSWSIVGWRHVHHLRKLGMHIEEVEERTIPTLYLETHPFLIFHPFFYPFQAYERSIGRQLPLASGVIGIDVADSDRISEHAVHLTEYADALIVPSEFSRKSFIDSGVRKPVYAIPHGLDEEFYEMPPNPMAHFSALVQKKRRENLIYALFFLLHSDYRKGMDLVFSWYQKLKKERPNVVLIVVTPVPWIEGKKFNGIDVWGWFSTEQKIALYDLADIYPMFSRGGGFEMCSLEALARRAVVIAPEGGSWAEYLPKFSLVKSYRCSYVLPDNPIHVGGGVEIDVDKAVDKAVDIVDDLQEYKQRTWEYVQQIKSKYNWDNVAFMLKSVIEKTFKLD</sequence>
<dbReference type="SUPFAM" id="SSF53756">
    <property type="entry name" value="UDP-Glycosyltransferase/glycogen phosphorylase"/>
    <property type="match status" value="1"/>
</dbReference>
<dbReference type="AlphaFoldDB" id="A0A429GID6"/>
<dbReference type="Pfam" id="PF13692">
    <property type="entry name" value="Glyco_trans_1_4"/>
    <property type="match status" value="1"/>
</dbReference>
<proteinExistence type="predicted"/>
<dbReference type="PANTHER" id="PTHR46656:SF3">
    <property type="entry name" value="PUTATIVE-RELATED"/>
    <property type="match status" value="1"/>
</dbReference>
<name>A0A429GID6_9CREN</name>
<protein>
    <recommendedName>
        <fullName evidence="3">Glycosyltransferase</fullName>
    </recommendedName>
</protein>
<keyword evidence="2" id="KW-1185">Reference proteome</keyword>
<comment type="caution">
    <text evidence="1">The sequence shown here is derived from an EMBL/GenBank/DDBJ whole genome shotgun (WGS) entry which is preliminary data.</text>
</comment>
<dbReference type="Proteomes" id="UP000277582">
    <property type="component" value="Unassembled WGS sequence"/>
</dbReference>
<evidence type="ECO:0000313" key="2">
    <source>
        <dbReference type="Proteomes" id="UP000277582"/>
    </source>
</evidence>
<accession>A0A429GID6</accession>
<dbReference type="Gene3D" id="3.40.50.2000">
    <property type="entry name" value="Glycogen Phosphorylase B"/>
    <property type="match status" value="1"/>
</dbReference>
<evidence type="ECO:0008006" key="3">
    <source>
        <dbReference type="Google" id="ProtNLM"/>
    </source>
</evidence>
<reference evidence="1 2" key="1">
    <citation type="submission" date="2018-10" db="EMBL/GenBank/DDBJ databases">
        <title>Co-occurring genomic capacity for anaerobic methane metabolism and dissimilatory sulfite reduction discovered in the Korarchaeota.</title>
        <authorList>
            <person name="Mckay L.J."/>
            <person name="Dlakic M."/>
            <person name="Fields M.W."/>
            <person name="Delmont T.O."/>
            <person name="Eren A.M."/>
            <person name="Jay Z.J."/>
            <person name="Klingelsmith K.B."/>
            <person name="Rusch D.B."/>
            <person name="Inskeep W.P."/>
        </authorList>
    </citation>
    <scope>NUCLEOTIDE SEQUENCE [LARGE SCALE GENOMIC DNA]</scope>
    <source>
        <strain evidence="1 2">MDKW</strain>
    </source>
</reference>
<gene>
    <name evidence="1" type="ORF">D6D85_10405</name>
</gene>
<dbReference type="PANTHER" id="PTHR46656">
    <property type="entry name" value="PUTATIVE-RELATED"/>
    <property type="match status" value="1"/>
</dbReference>
<organism evidence="1 2">
    <name type="scientific">Candidatus Methanodesulfokora washburnensis</name>
    <dbReference type="NCBI Taxonomy" id="2478471"/>
    <lineage>
        <taxon>Archaea</taxon>
        <taxon>Thermoproteota</taxon>
        <taxon>Candidatus Korarchaeia</taxon>
        <taxon>Candidatus Korarchaeia incertae sedis</taxon>
        <taxon>Candidatus Methanodesulfokora</taxon>
    </lineage>
</organism>